<protein>
    <submittedName>
        <fullName evidence="4">3-oxoacyl-[acyl-carrier protein] reductase</fullName>
    </submittedName>
</protein>
<evidence type="ECO:0000313" key="4">
    <source>
        <dbReference type="EMBL" id="REH26990.1"/>
    </source>
</evidence>
<dbReference type="Proteomes" id="UP000256269">
    <property type="component" value="Unassembled WGS sequence"/>
</dbReference>
<dbReference type="FunFam" id="3.40.50.720:FF:000173">
    <property type="entry name" value="3-oxoacyl-[acyl-carrier protein] reductase"/>
    <property type="match status" value="1"/>
</dbReference>
<dbReference type="PROSITE" id="PS00061">
    <property type="entry name" value="ADH_SHORT"/>
    <property type="match status" value="1"/>
</dbReference>
<dbReference type="PANTHER" id="PTHR42879:SF2">
    <property type="entry name" value="3-OXOACYL-[ACYL-CARRIER-PROTEIN] REDUCTASE FABG"/>
    <property type="match status" value="1"/>
</dbReference>
<dbReference type="PRINTS" id="PR00080">
    <property type="entry name" value="SDRFAMILY"/>
</dbReference>
<dbReference type="GO" id="GO:0016491">
    <property type="term" value="F:oxidoreductase activity"/>
    <property type="evidence" value="ECO:0007669"/>
    <property type="project" value="UniProtKB-KW"/>
</dbReference>
<dbReference type="NCBIfam" id="NF009466">
    <property type="entry name" value="PRK12826.1-2"/>
    <property type="match status" value="1"/>
</dbReference>
<organism evidence="4 5">
    <name type="scientific">Kutzneria buriramensis</name>
    <dbReference type="NCBI Taxonomy" id="1045776"/>
    <lineage>
        <taxon>Bacteria</taxon>
        <taxon>Bacillati</taxon>
        <taxon>Actinomycetota</taxon>
        <taxon>Actinomycetes</taxon>
        <taxon>Pseudonocardiales</taxon>
        <taxon>Pseudonocardiaceae</taxon>
        <taxon>Kutzneria</taxon>
    </lineage>
</organism>
<evidence type="ECO:0000256" key="1">
    <source>
        <dbReference type="ARBA" id="ARBA00006484"/>
    </source>
</evidence>
<dbReference type="EMBL" id="QUNO01000031">
    <property type="protein sequence ID" value="REH26990.1"/>
    <property type="molecule type" value="Genomic_DNA"/>
</dbReference>
<reference evidence="4 5" key="1">
    <citation type="submission" date="2018-08" db="EMBL/GenBank/DDBJ databases">
        <title>Genomic Encyclopedia of Archaeal and Bacterial Type Strains, Phase II (KMG-II): from individual species to whole genera.</title>
        <authorList>
            <person name="Goeker M."/>
        </authorList>
    </citation>
    <scope>NUCLEOTIDE SEQUENCE [LARGE SCALE GENOMIC DNA]</scope>
    <source>
        <strain evidence="4 5">DSM 45791</strain>
    </source>
</reference>
<dbReference type="InterPro" id="IPR057326">
    <property type="entry name" value="KR_dom"/>
</dbReference>
<gene>
    <name evidence="4" type="ORF">BCF44_13145</name>
</gene>
<evidence type="ECO:0000313" key="5">
    <source>
        <dbReference type="Proteomes" id="UP000256269"/>
    </source>
</evidence>
<dbReference type="AlphaFoldDB" id="A0A3E0GTW1"/>
<dbReference type="InterPro" id="IPR036291">
    <property type="entry name" value="NAD(P)-bd_dom_sf"/>
</dbReference>
<evidence type="ECO:0000259" key="3">
    <source>
        <dbReference type="SMART" id="SM00822"/>
    </source>
</evidence>
<dbReference type="PANTHER" id="PTHR42879">
    <property type="entry name" value="3-OXOACYL-(ACYL-CARRIER-PROTEIN) REDUCTASE"/>
    <property type="match status" value="1"/>
</dbReference>
<evidence type="ECO:0000256" key="2">
    <source>
        <dbReference type="ARBA" id="ARBA00023002"/>
    </source>
</evidence>
<feature type="domain" description="Ketoreductase" evidence="3">
    <location>
        <begin position="3"/>
        <end position="188"/>
    </location>
</feature>
<accession>A0A3E0GTW1</accession>
<sequence length="244" mass="25857">MSKVALVSGGSRGIGRACVLRLAEDGHDVSFCFRSDERAAEDLIKQAAEFGGRVRAERVDVTDPLAVQLWIRATERDLGPVDVAVTSAGITRDAPLVLMKDEDWHAVMNTNLDGVYHVCKAVAFGMVKRRSGSLVTISSVSGVYGNPTQSNYSASKAGVIAFTKTLAKEVGRYGVRANVVAPGLIETDMTGELTDKARARLLDAVPLGRFGTVDEVAGLTAFLASERAAYVTGSVFHIDGGIAI</sequence>
<dbReference type="GO" id="GO:0032787">
    <property type="term" value="P:monocarboxylic acid metabolic process"/>
    <property type="evidence" value="ECO:0007669"/>
    <property type="project" value="UniProtKB-ARBA"/>
</dbReference>
<dbReference type="Pfam" id="PF13561">
    <property type="entry name" value="adh_short_C2"/>
    <property type="match status" value="1"/>
</dbReference>
<dbReference type="InterPro" id="IPR050259">
    <property type="entry name" value="SDR"/>
</dbReference>
<dbReference type="InterPro" id="IPR020904">
    <property type="entry name" value="Sc_DH/Rdtase_CS"/>
</dbReference>
<keyword evidence="5" id="KW-1185">Reference proteome</keyword>
<name>A0A3E0GTW1_9PSEU</name>
<dbReference type="SUPFAM" id="SSF51735">
    <property type="entry name" value="NAD(P)-binding Rossmann-fold domains"/>
    <property type="match status" value="1"/>
</dbReference>
<dbReference type="Gene3D" id="3.40.50.720">
    <property type="entry name" value="NAD(P)-binding Rossmann-like Domain"/>
    <property type="match status" value="1"/>
</dbReference>
<proteinExistence type="inferred from homology"/>
<dbReference type="PRINTS" id="PR00081">
    <property type="entry name" value="GDHRDH"/>
</dbReference>
<dbReference type="SMART" id="SM00822">
    <property type="entry name" value="PKS_KR"/>
    <property type="match status" value="1"/>
</dbReference>
<keyword evidence="2" id="KW-0560">Oxidoreductase</keyword>
<comment type="similarity">
    <text evidence="1">Belongs to the short-chain dehydrogenases/reductases (SDR) family.</text>
</comment>
<comment type="caution">
    <text evidence="4">The sequence shown here is derived from an EMBL/GenBank/DDBJ whole genome shotgun (WGS) entry which is preliminary data.</text>
</comment>
<dbReference type="InterPro" id="IPR002347">
    <property type="entry name" value="SDR_fam"/>
</dbReference>